<dbReference type="AlphaFoldDB" id="A0A6J5UT50"/>
<gene>
    <name evidence="4" type="ORF">CURHAP_LOCUS31472</name>
</gene>
<keyword evidence="1" id="KW-0862">Zinc</keyword>
<keyword evidence="1" id="KW-0479">Metal-binding</keyword>
<dbReference type="SUPFAM" id="SSF57756">
    <property type="entry name" value="Retrovirus zinc finger-like domains"/>
    <property type="match status" value="1"/>
</dbReference>
<organism evidence="4 5">
    <name type="scientific">Prunus armeniaca</name>
    <name type="common">Apricot</name>
    <name type="synonym">Armeniaca vulgaris</name>
    <dbReference type="NCBI Taxonomy" id="36596"/>
    <lineage>
        <taxon>Eukaryota</taxon>
        <taxon>Viridiplantae</taxon>
        <taxon>Streptophyta</taxon>
        <taxon>Embryophyta</taxon>
        <taxon>Tracheophyta</taxon>
        <taxon>Spermatophyta</taxon>
        <taxon>Magnoliopsida</taxon>
        <taxon>eudicotyledons</taxon>
        <taxon>Gunneridae</taxon>
        <taxon>Pentapetalae</taxon>
        <taxon>rosids</taxon>
        <taxon>fabids</taxon>
        <taxon>Rosales</taxon>
        <taxon>Rosaceae</taxon>
        <taxon>Amygdaloideae</taxon>
        <taxon>Amygdaleae</taxon>
        <taxon>Prunus</taxon>
    </lineage>
</organism>
<dbReference type="GO" id="GO:0008270">
    <property type="term" value="F:zinc ion binding"/>
    <property type="evidence" value="ECO:0007669"/>
    <property type="project" value="UniProtKB-KW"/>
</dbReference>
<dbReference type="SMART" id="SM00343">
    <property type="entry name" value="ZnF_C2HC"/>
    <property type="match status" value="1"/>
</dbReference>
<keyword evidence="1" id="KW-0863">Zinc-finger</keyword>
<feature type="region of interest" description="Disordered" evidence="2">
    <location>
        <begin position="1"/>
        <end position="44"/>
    </location>
</feature>
<dbReference type="Gene3D" id="4.10.60.10">
    <property type="entry name" value="Zinc finger, CCHC-type"/>
    <property type="match status" value="1"/>
</dbReference>
<dbReference type="InterPro" id="IPR036875">
    <property type="entry name" value="Znf_CCHC_sf"/>
</dbReference>
<reference evidence="4 5" key="1">
    <citation type="submission" date="2020-05" db="EMBL/GenBank/DDBJ databases">
        <authorList>
            <person name="Campoy J."/>
            <person name="Schneeberger K."/>
            <person name="Spophaly S."/>
        </authorList>
    </citation>
    <scope>NUCLEOTIDE SEQUENCE [LARGE SCALE GENOMIC DNA]</scope>
    <source>
        <strain evidence="4">PruArmRojPasFocal</strain>
    </source>
</reference>
<dbReference type="Proteomes" id="UP000507222">
    <property type="component" value="Unassembled WGS sequence"/>
</dbReference>
<protein>
    <recommendedName>
        <fullName evidence="3">CCHC-type domain-containing protein</fullName>
    </recommendedName>
</protein>
<name>A0A6J5UT50_PRUAR</name>
<dbReference type="PROSITE" id="PS50158">
    <property type="entry name" value="ZF_CCHC"/>
    <property type="match status" value="1"/>
</dbReference>
<proteinExistence type="predicted"/>
<accession>A0A6J5UT50</accession>
<feature type="domain" description="CCHC-type" evidence="3">
    <location>
        <begin position="52"/>
        <end position="68"/>
    </location>
</feature>
<evidence type="ECO:0000256" key="1">
    <source>
        <dbReference type="PROSITE-ProRule" id="PRU00047"/>
    </source>
</evidence>
<sequence length="68" mass="7410">MKTRSRRTGIEGSEQKHSWMTKGSSHPKPGKHEATKTNAPENFTASKPKGIKCFKCSGIGHIASECPN</sequence>
<evidence type="ECO:0000313" key="5">
    <source>
        <dbReference type="Proteomes" id="UP000507222"/>
    </source>
</evidence>
<evidence type="ECO:0000313" key="4">
    <source>
        <dbReference type="EMBL" id="CAB4279271.1"/>
    </source>
</evidence>
<dbReference type="Pfam" id="PF00098">
    <property type="entry name" value="zf-CCHC"/>
    <property type="match status" value="1"/>
</dbReference>
<dbReference type="EMBL" id="CAEKDK010000005">
    <property type="protein sequence ID" value="CAB4279271.1"/>
    <property type="molecule type" value="Genomic_DNA"/>
</dbReference>
<dbReference type="InterPro" id="IPR001878">
    <property type="entry name" value="Znf_CCHC"/>
</dbReference>
<evidence type="ECO:0000256" key="2">
    <source>
        <dbReference type="SAM" id="MobiDB-lite"/>
    </source>
</evidence>
<dbReference type="GO" id="GO:0003676">
    <property type="term" value="F:nucleic acid binding"/>
    <property type="evidence" value="ECO:0007669"/>
    <property type="project" value="InterPro"/>
</dbReference>
<evidence type="ECO:0000259" key="3">
    <source>
        <dbReference type="PROSITE" id="PS50158"/>
    </source>
</evidence>